<proteinExistence type="predicted"/>
<dbReference type="EMBL" id="BMAV01001671">
    <property type="protein sequence ID" value="GFY40093.1"/>
    <property type="molecule type" value="Genomic_DNA"/>
</dbReference>
<evidence type="ECO:0000313" key="2">
    <source>
        <dbReference type="Proteomes" id="UP000886998"/>
    </source>
</evidence>
<organism evidence="1 2">
    <name type="scientific">Trichonephila inaurata madagascariensis</name>
    <dbReference type="NCBI Taxonomy" id="2747483"/>
    <lineage>
        <taxon>Eukaryota</taxon>
        <taxon>Metazoa</taxon>
        <taxon>Ecdysozoa</taxon>
        <taxon>Arthropoda</taxon>
        <taxon>Chelicerata</taxon>
        <taxon>Arachnida</taxon>
        <taxon>Araneae</taxon>
        <taxon>Araneomorphae</taxon>
        <taxon>Entelegynae</taxon>
        <taxon>Araneoidea</taxon>
        <taxon>Nephilidae</taxon>
        <taxon>Trichonephila</taxon>
        <taxon>Trichonephila inaurata</taxon>
    </lineage>
</organism>
<sequence>MSEWVVIWDIILVNNRSSHLNNQLHSVVEINCLPSRDLSSGDDELYRRLDLRNLFADNDYANLIVLQSVERGGCSHSDGAVSEEVDASIQTEHGSRIERRPLVRNC</sequence>
<dbReference type="Proteomes" id="UP000886998">
    <property type="component" value="Unassembled WGS sequence"/>
</dbReference>
<protein>
    <submittedName>
        <fullName evidence="1">Uncharacterized protein</fullName>
    </submittedName>
</protein>
<reference evidence="1" key="1">
    <citation type="submission" date="2020-08" db="EMBL/GenBank/DDBJ databases">
        <title>Multicomponent nature underlies the extraordinary mechanical properties of spider dragline silk.</title>
        <authorList>
            <person name="Kono N."/>
            <person name="Nakamura H."/>
            <person name="Mori M."/>
            <person name="Yoshida Y."/>
            <person name="Ohtoshi R."/>
            <person name="Malay A.D."/>
            <person name="Moran D.A.P."/>
            <person name="Tomita M."/>
            <person name="Numata K."/>
            <person name="Arakawa K."/>
        </authorList>
    </citation>
    <scope>NUCLEOTIDE SEQUENCE</scope>
</reference>
<comment type="caution">
    <text evidence="1">The sequence shown here is derived from an EMBL/GenBank/DDBJ whole genome shotgun (WGS) entry which is preliminary data.</text>
</comment>
<name>A0A8X6WRP1_9ARAC</name>
<gene>
    <name evidence="1" type="ORF">TNIN_478221</name>
</gene>
<dbReference type="AlphaFoldDB" id="A0A8X6WRP1"/>
<evidence type="ECO:0000313" key="1">
    <source>
        <dbReference type="EMBL" id="GFY40093.1"/>
    </source>
</evidence>
<keyword evidence="2" id="KW-1185">Reference proteome</keyword>
<accession>A0A8X6WRP1</accession>